<evidence type="ECO:0000313" key="6">
    <source>
        <dbReference type="EMBL" id="AGM24231.1"/>
    </source>
</evidence>
<dbReference type="AlphaFoldDB" id="R9RBD5"/>
<dbReference type="InterPro" id="IPR044946">
    <property type="entry name" value="Restrct_endonuc_typeI_TRD_sf"/>
</dbReference>
<dbReference type="SUPFAM" id="SSF116734">
    <property type="entry name" value="DNA methylase specificity domain"/>
    <property type="match status" value="3"/>
</dbReference>
<dbReference type="REBASE" id="64911">
    <property type="entry name" value="S.Fsp48ORF1614P"/>
</dbReference>
<keyword evidence="4" id="KW-0175">Coiled coil</keyword>
<evidence type="ECO:0000256" key="4">
    <source>
        <dbReference type="SAM" id="Coils"/>
    </source>
</evidence>
<dbReference type="KEGG" id="fus:HMPREF0409_01613"/>
<keyword evidence="3" id="KW-0238">DNA-binding</keyword>
<evidence type="ECO:0000259" key="5">
    <source>
        <dbReference type="Pfam" id="PF01420"/>
    </source>
</evidence>
<dbReference type="Gene3D" id="3.90.220.20">
    <property type="entry name" value="DNA methylase specificity domains"/>
    <property type="match status" value="3"/>
</dbReference>
<dbReference type="PATRIC" id="fig|469607.3.peg.1798"/>
<feature type="domain" description="Type I restriction modification DNA specificity" evidence="5">
    <location>
        <begin position="438"/>
        <end position="587"/>
    </location>
</feature>
<evidence type="ECO:0000256" key="1">
    <source>
        <dbReference type="ARBA" id="ARBA00010923"/>
    </source>
</evidence>
<accession>R9RBD5</accession>
<feature type="domain" description="Type I restriction modification DNA specificity" evidence="5">
    <location>
        <begin position="13"/>
        <end position="192"/>
    </location>
</feature>
<dbReference type="Proteomes" id="UP000014361">
    <property type="component" value="Chromosome"/>
</dbReference>
<evidence type="ECO:0000313" key="7">
    <source>
        <dbReference type="Proteomes" id="UP000014361"/>
    </source>
</evidence>
<feature type="coiled-coil region" evidence="4">
    <location>
        <begin position="167"/>
        <end position="194"/>
    </location>
</feature>
<dbReference type="CDD" id="cd17519">
    <property type="entry name" value="RMtype1_S_HpyCR35ORFAP-TRD1-CR1_like"/>
    <property type="match status" value="1"/>
</dbReference>
<gene>
    <name evidence="6" type="ORF">HMPREF0409_01613</name>
</gene>
<dbReference type="CDD" id="cd17283">
    <property type="entry name" value="RMtype1_S_Hpy180ORF7835P_TRD2-CR2_like"/>
    <property type="match status" value="1"/>
</dbReference>
<dbReference type="HOGENOM" id="CLU_021095_6_0_0"/>
<name>R9RBD5_9FUSO</name>
<comment type="similarity">
    <text evidence="1">Belongs to the type-I restriction system S methylase family.</text>
</comment>
<proteinExistence type="inferred from homology"/>
<evidence type="ECO:0000256" key="3">
    <source>
        <dbReference type="ARBA" id="ARBA00023125"/>
    </source>
</evidence>
<dbReference type="InterPro" id="IPR051212">
    <property type="entry name" value="Type-I_RE_S_subunit"/>
</dbReference>
<evidence type="ECO:0000256" key="2">
    <source>
        <dbReference type="ARBA" id="ARBA00022747"/>
    </source>
</evidence>
<keyword evidence="2" id="KW-0680">Restriction system</keyword>
<dbReference type="PANTHER" id="PTHR43140:SF1">
    <property type="entry name" value="TYPE I RESTRICTION ENZYME ECOKI SPECIFICITY SUBUNIT"/>
    <property type="match status" value="1"/>
</dbReference>
<organism evidence="6 7">
    <name type="scientific">Fusobacterium animalis 4_8</name>
    <dbReference type="NCBI Taxonomy" id="469607"/>
    <lineage>
        <taxon>Bacteria</taxon>
        <taxon>Fusobacteriati</taxon>
        <taxon>Fusobacteriota</taxon>
        <taxon>Fusobacteriia</taxon>
        <taxon>Fusobacteriales</taxon>
        <taxon>Fusobacteriaceae</taxon>
        <taxon>Fusobacterium</taxon>
    </lineage>
</organism>
<dbReference type="InterPro" id="IPR000055">
    <property type="entry name" value="Restrct_endonuc_typeI_TRD"/>
</dbReference>
<reference evidence="6 7" key="1">
    <citation type="submission" date="2012-07" db="EMBL/GenBank/DDBJ databases">
        <title>The Genome Sequence of Fusobacterium sp. 4_8.</title>
        <authorList>
            <consortium name="The Broad Institute Genome Sequencing Platform"/>
            <person name="Earl A."/>
            <person name="Ward D."/>
            <person name="Feldgarden M."/>
            <person name="Gevers D."/>
            <person name="Sibley C.D."/>
            <person name="White A.P."/>
            <person name="Crowley S."/>
            <person name="Surette M."/>
            <person name="Strauss J.C."/>
            <person name="Ambrose C.E."/>
            <person name="Allen-Vercoe E."/>
            <person name="Walker B."/>
            <person name="Young S.K."/>
            <person name="Zeng Q."/>
            <person name="Gargeya S."/>
            <person name="Fitzgerald M."/>
            <person name="Haas B."/>
            <person name="Abouelleil A."/>
            <person name="Alvarado L."/>
            <person name="Arachchi H.M."/>
            <person name="Berlin A.M."/>
            <person name="Chapman S.B."/>
            <person name="Goldberg J."/>
            <person name="Griggs A."/>
            <person name="Gujja S."/>
            <person name="Hansen M."/>
            <person name="Howarth C."/>
            <person name="Imamovic A."/>
            <person name="Larimer J."/>
            <person name="McCowen C."/>
            <person name="Montmayeur A."/>
            <person name="Murphy C."/>
            <person name="Neiman D."/>
            <person name="Pearson M."/>
            <person name="Priest M."/>
            <person name="Roberts A."/>
            <person name="Saif S."/>
            <person name="Shea T."/>
            <person name="Sisk P."/>
            <person name="Sykes S."/>
            <person name="Wortman J."/>
            <person name="Nusbaum C."/>
            <person name="Birren B."/>
        </authorList>
    </citation>
    <scope>NUCLEOTIDE SEQUENCE [LARGE SCALE GENOMIC DNA]</scope>
    <source>
        <strain evidence="6 7">4_8</strain>
    </source>
</reference>
<dbReference type="Pfam" id="PF01420">
    <property type="entry name" value="Methylase_S"/>
    <property type="match status" value="3"/>
</dbReference>
<dbReference type="GO" id="GO:0009307">
    <property type="term" value="P:DNA restriction-modification system"/>
    <property type="evidence" value="ECO:0007669"/>
    <property type="project" value="UniProtKB-KW"/>
</dbReference>
<dbReference type="EMBL" id="CP003723">
    <property type="protein sequence ID" value="AGM24231.1"/>
    <property type="molecule type" value="Genomic_DNA"/>
</dbReference>
<dbReference type="GO" id="GO:0003677">
    <property type="term" value="F:DNA binding"/>
    <property type="evidence" value="ECO:0007669"/>
    <property type="project" value="UniProtKB-KW"/>
</dbReference>
<feature type="domain" description="Type I restriction modification DNA specificity" evidence="5">
    <location>
        <begin position="212"/>
        <end position="391"/>
    </location>
</feature>
<sequence length="605" mass="69774">MSKLDELIKELCPNGVEYKKLGEVCNFQNGFAFKSALFKENGEAILRITNISNGIINEEDLKYFLLDDYKENLDNYIVSKNDIVIAMSGATTGKIGINNTSKKFYLNQRVGKFIPNIVKLNSRFLYHFLLSKSLEILKISSGSGAQPNLSTENIKNLVIPVLPLEVQEEIAKILDNYTKSVEELKEKLNEELIARKNQYSWYRDYLLKFENKIKTVKLGDISSIVRGASPRPISNYITFEEDGVNWIKIGDVNPESKYVEKTKEKITLEGAKKSRIVKKGDLILSNSMSFGRPYIVNQKGCIHDGWILISDYQTSYSTDFLYYLLTSNKVQKYMRDNVISGTVQNLNTDIVKNIEIPLLSLEVQKRIVEVLDNFEKICNDLNIGLPAEIEARQKQYEFYRNFLLTFKIENCTLPKTRQDKTRQDIIKLFMYIFGYIELELGEILKIKNGSDYKKFNIGNIPVYGSGGIINYIDTYIYDKESVLIPRKGSIGNLFYVDKPFWTVDTIFYTVIDKDIVIPKYVYYYLSKVNLEKLNTAGGVPSLTQTVLNKILIPLPPLEEQQRIVDILDRFDKLCNDISEGLPAEIEARQKQYEYYREKLLTFKKL</sequence>
<dbReference type="PANTHER" id="PTHR43140">
    <property type="entry name" value="TYPE-1 RESTRICTION ENZYME ECOKI SPECIFICITY PROTEIN"/>
    <property type="match status" value="1"/>
</dbReference>
<dbReference type="RefSeq" id="WP_016340030.1">
    <property type="nucleotide sequence ID" value="NC_021281.1"/>
</dbReference>
<protein>
    <recommendedName>
        <fullName evidence="5">Type I restriction modification DNA specificity domain-containing protein</fullName>
    </recommendedName>
</protein>
<dbReference type="CDD" id="cd17288">
    <property type="entry name" value="RMtype1_S_LlaAI06ORF1089P_TRD1-CR1_like"/>
    <property type="match status" value="1"/>
</dbReference>